<proteinExistence type="predicted"/>
<gene>
    <name evidence="1" type="ORF">WQQ_01120</name>
    <name evidence="2" type="ORF">WQQ_02990</name>
</gene>
<evidence type="ECO:0000313" key="3">
    <source>
        <dbReference type="Proteomes" id="UP000003704"/>
    </source>
</evidence>
<reference evidence="1" key="2">
    <citation type="submission" date="2012-05" db="EMBL/GenBank/DDBJ databases">
        <authorList>
            <person name="Park J.-H."/>
            <person name="Zylstra G.J."/>
            <person name="Chae J.-C."/>
        </authorList>
    </citation>
    <scope>NUCLEOTIDE SEQUENCE</scope>
    <source>
        <strain evidence="1">AP103</strain>
    </source>
</reference>
<dbReference type="STRING" id="1172194.WQQ_01120"/>
<comment type="caution">
    <text evidence="1">The sequence shown here is derived from an EMBL/GenBank/DDBJ whole genome shotgun (WGS) entry which is preliminary data.</text>
</comment>
<sequence length="83" mass="9157">MAIEPRTFLELNAKYQIVPGSGDAISYYDDGTMLFGEALSVLEQFTDLNQQAIYDPIHAAIHMLQMASAAFAASHAEHRKVKS</sequence>
<organism evidence="1 3">
    <name type="scientific">Hydrocarboniphaga effusa AP103</name>
    <dbReference type="NCBI Taxonomy" id="1172194"/>
    <lineage>
        <taxon>Bacteria</taxon>
        <taxon>Pseudomonadati</taxon>
        <taxon>Pseudomonadota</taxon>
        <taxon>Gammaproteobacteria</taxon>
        <taxon>Nevskiales</taxon>
        <taxon>Nevskiaceae</taxon>
        <taxon>Hydrocarboniphaga</taxon>
    </lineage>
</organism>
<dbReference type="RefSeq" id="WP_007183258.1">
    <property type="nucleotide sequence ID" value="NZ_AKGD01000001.1"/>
</dbReference>
<evidence type="ECO:0000313" key="1">
    <source>
        <dbReference type="EMBL" id="EIT69975.1"/>
    </source>
</evidence>
<dbReference type="Proteomes" id="UP000003704">
    <property type="component" value="Unassembled WGS sequence"/>
</dbReference>
<reference evidence="1 3" key="1">
    <citation type="journal article" date="2012" name="J. Bacteriol.">
        <title>Genome Sequence of n-Alkane-Degrading Hydrocarboniphaga effusa Strain AP103T (ATCC BAA-332T).</title>
        <authorList>
            <person name="Chang H.K."/>
            <person name="Zylstra G.J."/>
            <person name="Chae J.C."/>
        </authorList>
    </citation>
    <scope>NUCLEOTIDE SEQUENCE [LARGE SCALE GENOMIC DNA]</scope>
    <source>
        <strain evidence="1 3">AP103</strain>
    </source>
</reference>
<keyword evidence="3" id="KW-1185">Reference proteome</keyword>
<dbReference type="AlphaFoldDB" id="I8T7S0"/>
<accession>I8T7S0</accession>
<dbReference type="EMBL" id="AKGD01000001">
    <property type="protein sequence ID" value="EIT69975.1"/>
    <property type="molecule type" value="Genomic_DNA"/>
</dbReference>
<evidence type="ECO:0000313" key="2">
    <source>
        <dbReference type="EMBL" id="EIT70162.1"/>
    </source>
</evidence>
<name>I8T7S0_9GAMM</name>
<dbReference type="EMBL" id="AKGD01000001">
    <property type="protein sequence ID" value="EIT70162.1"/>
    <property type="molecule type" value="Genomic_DNA"/>
</dbReference>
<protein>
    <submittedName>
        <fullName evidence="1">Uncharacterized protein</fullName>
    </submittedName>
</protein>